<dbReference type="EC" id="2.3.2.26" evidence="3"/>
<feature type="compositionally biased region" description="Polar residues" evidence="7">
    <location>
        <begin position="171"/>
        <end position="202"/>
    </location>
</feature>
<feature type="compositionally biased region" description="Basic residues" evidence="7">
    <location>
        <begin position="1"/>
        <end position="14"/>
    </location>
</feature>
<feature type="region of interest" description="Disordered" evidence="7">
    <location>
        <begin position="665"/>
        <end position="691"/>
    </location>
</feature>
<organism evidence="9 10">
    <name type="scientific">Mortierella polycephala</name>
    <dbReference type="NCBI Taxonomy" id="41804"/>
    <lineage>
        <taxon>Eukaryota</taxon>
        <taxon>Fungi</taxon>
        <taxon>Fungi incertae sedis</taxon>
        <taxon>Mucoromycota</taxon>
        <taxon>Mortierellomycotina</taxon>
        <taxon>Mortierellomycetes</taxon>
        <taxon>Mortierellales</taxon>
        <taxon>Mortierellaceae</taxon>
        <taxon>Mortierella</taxon>
    </lineage>
</organism>
<dbReference type="Gene3D" id="3.30.2410.10">
    <property type="entry name" value="Hect, E3 ligase catalytic domain"/>
    <property type="match status" value="1"/>
</dbReference>
<dbReference type="InterPro" id="IPR000569">
    <property type="entry name" value="HECT_dom"/>
</dbReference>
<comment type="similarity">
    <text evidence="2">Belongs to the UPL family. K-HECT subfamily.</text>
</comment>
<sequence length="1973" mass="216549">MPPRSTPKRTRRKTLASPTLTSSKPAPAAASSLSSSLSSSSAPPPPLILTSRAITRHQAKVSSTARQDYITFSSGIDGTLASSPSLSVSAPSSFIPTPNPRKHTLSEASQSQHNLTQQHSQSSSSNITNGGGASTIPRSKYPRLESAPKTTFATTNSLSAVTRSRARALGSPQQQTQGIASFMRQSKMSTSQKRSSPSTKSLATDADIVSSSAAQQEDSNGDMIVDSLSGDTMDGKHQDQEDKPSNDQHADQTDKDHNDKEDKHEKPNENEDEGEEEEEIEEDEEDDEEDEEEDEDEDDYDHHHQTDQDGIFSSGGSMSSMVSGMSSRLKGILANLRTYEDPSLQLIALQDLAVLLSVSTEDTLAGYFSCDTFVKELVLLMRGNGDGDDNPEIMLLACRCLSNLMEAMPAALGSIVYGGAVSVLCSKLIEIQYIDLAEQSLTTLEKISSEYPHVVVKEGGLAAILMFLDFFSTNVQRTAVKTAANCCRGLHQESISMVQDILPNLENILQYTDQKIVEQACLCFVRLADSFKFNATHLQASINTIITETVLRGILSLLSPNASVVVGPHVYTLLLHFLSTVAEHSPTLGFALLEMDVVDMLFLVVTGTPAPHSSGDDNSALKVPNVGSRSKEQVSEIISIVIQLLPSLPKDDALFDTEYKHRALKKEETNVDSQESMDSDSGQAPTPGDQDVDKRRELLASHPERVHRLGRILIPTLIEVYSSTVHLKVRQRAIHALVKLVYFTDDAVLKTVLKNVELAGFLAVILSQQEHQSLVVAALQICDILMTKLPSLYRFYFEREGVTFEISKLAYLGVESSLSKESKNIKATDQLEEIVANKGSDGDAVMEIAAKEESPKSSGPGSKSTSTSTSTSTNNGATEDVSLETSEPGLRLLRLMAELRSMRDQPGGGEAINEQMDAIESELEAAWARSSLTDHGGSSTPALPSTTPGSTLFQLRTLQRFITGESRSVITAQKDERGLGSGKTKDWIFERTRILVEALQAPGGVGENGSHQGTTVLAELKEMADDLKGPADAASKSVKKLAEYFIQRGTTGISSFEFLNSGLPQALLGYLTDTKGSYASSHEERMRVFVQEFMTSVRKNGTKDAVSGAAPFGLLVKKMQEALTRMETFEVEAAQASMGDGRSNPSSSLATQVRLRLSPEEGTEVPSGYQNLVVSIHAIATFRTLDEYLRPRLKPKLSTPETTSSKPKPSKEGSAPKEMDSGVSAKDSAPVARRSSRLQKLADAALEDNITKDAKREPSAVKNQNDAERNHSEDSSEDSDEGDIEEMDYDIEAKDGTQNTKVMETSSIDLESDAKMSDSTAPGTDRSTKDHMAENGRRPLKSGVSSTRKDHSASTSESSASWHIQFSIHGTPIATDTTVYGAIHEYERKSGKGGAPRSMWSSLYPIKYRRVDTSPPGQSITSAYSQSQAAVDLTFTPEMPKDLPQEAEYAPILGLLRVLHGVNDDWRRFYPAEDRHPEGSVQRLEPKEFISSKISAKVNRQLEEPLIVASSCLPGWTIGLVTGFPFLFPFETRYVYLQSTAFGFSRSIMRWQNQQQRNGHTDHRDDSQTFLGRIQRQKVRISRQKALESAVRVMDLYGSNQAMLEVEYFDEVGTGLGPTLEFYSVVSKEFCKKSLKLWRDADAGSDAQTEYVSAPQGLYPRPMAHLRDQSDNEKKILKLFKTLGQFIAKAMLDSRIIDVPLSALFISQLLGRNVTPHLQLISSIDPVLARSLQSLQSFVKEKKRIYGLNLPSKDREKALKNVEFQGSKLEDMSLDFTLAGYPEIELKSGGSNIPVTIYNVEEYIQLTVDMTVGRGIEAQVAAFKDGFNCVFAIQDLTGFRSEELVTLFGSGKEDWSFETLLDSVKADHGFRTESQAFKNLLQVMSGFNKEERRKFLQFITGSPKLPIGGFKNLHPPFTVVCKPFEAPLKADDYLPSVMTCANYLKMPDYSCKEITLTKFKMAYEEGQGSFHLS</sequence>
<dbReference type="GO" id="GO:0043161">
    <property type="term" value="P:proteasome-mediated ubiquitin-dependent protein catabolic process"/>
    <property type="evidence" value="ECO:0007669"/>
    <property type="project" value="TreeGrafter"/>
</dbReference>
<reference evidence="9" key="1">
    <citation type="journal article" date="2020" name="Fungal Divers.">
        <title>Resolving the Mortierellaceae phylogeny through synthesis of multi-gene phylogenetics and phylogenomics.</title>
        <authorList>
            <person name="Vandepol N."/>
            <person name="Liber J."/>
            <person name="Desiro A."/>
            <person name="Na H."/>
            <person name="Kennedy M."/>
            <person name="Barry K."/>
            <person name="Grigoriev I.V."/>
            <person name="Miller A.N."/>
            <person name="O'Donnell K."/>
            <person name="Stajich J.E."/>
            <person name="Bonito G."/>
        </authorList>
    </citation>
    <scope>NUCLEOTIDE SEQUENCE</scope>
    <source>
        <strain evidence="9">KOD948</strain>
    </source>
</reference>
<dbReference type="Gene3D" id="1.25.10.10">
    <property type="entry name" value="Leucine-rich Repeat Variant"/>
    <property type="match status" value="1"/>
</dbReference>
<feature type="compositionally biased region" description="Low complexity" evidence="7">
    <location>
        <begin position="16"/>
        <end position="41"/>
    </location>
</feature>
<dbReference type="SUPFAM" id="SSF48371">
    <property type="entry name" value="ARM repeat"/>
    <property type="match status" value="1"/>
</dbReference>
<protein>
    <recommendedName>
        <fullName evidence="3">HECT-type E3 ubiquitin transferase</fullName>
        <ecNumber evidence="3">2.3.2.26</ecNumber>
    </recommendedName>
</protein>
<evidence type="ECO:0000259" key="8">
    <source>
        <dbReference type="PROSITE" id="PS50237"/>
    </source>
</evidence>
<dbReference type="OrthoDB" id="423283at2759"/>
<dbReference type="InterPro" id="IPR011989">
    <property type="entry name" value="ARM-like"/>
</dbReference>
<dbReference type="InterPro" id="IPR035983">
    <property type="entry name" value="Hect_E3_ubiquitin_ligase"/>
</dbReference>
<dbReference type="CDD" id="cd00078">
    <property type="entry name" value="HECTc"/>
    <property type="match status" value="1"/>
</dbReference>
<evidence type="ECO:0000256" key="3">
    <source>
        <dbReference type="ARBA" id="ARBA00012485"/>
    </source>
</evidence>
<accession>A0A9P6U6E7</accession>
<keyword evidence="5 6" id="KW-0833">Ubl conjugation pathway</keyword>
<feature type="compositionally biased region" description="Polar residues" evidence="7">
    <location>
        <begin position="1296"/>
        <end position="1309"/>
    </location>
</feature>
<dbReference type="PROSITE" id="PS50237">
    <property type="entry name" value="HECT"/>
    <property type="match status" value="1"/>
</dbReference>
<comment type="caution">
    <text evidence="9">The sequence shown here is derived from an EMBL/GenBank/DDBJ whole genome shotgun (WGS) entry which is preliminary data.</text>
</comment>
<dbReference type="GO" id="GO:0000209">
    <property type="term" value="P:protein polyubiquitination"/>
    <property type="evidence" value="ECO:0007669"/>
    <property type="project" value="TreeGrafter"/>
</dbReference>
<feature type="compositionally biased region" description="Polar residues" evidence="7">
    <location>
        <begin position="209"/>
        <end position="218"/>
    </location>
</feature>
<feature type="domain" description="HECT" evidence="8">
    <location>
        <begin position="1617"/>
        <end position="1973"/>
    </location>
</feature>
<dbReference type="Gene3D" id="3.90.1750.10">
    <property type="entry name" value="Hect, E3 ligase catalytic domains"/>
    <property type="match status" value="1"/>
</dbReference>
<dbReference type="EMBL" id="JAAAJA010000118">
    <property type="protein sequence ID" value="KAG0261677.1"/>
    <property type="molecule type" value="Genomic_DNA"/>
</dbReference>
<keyword evidence="4" id="KW-0808">Transferase</keyword>
<feature type="compositionally biased region" description="Low complexity" evidence="7">
    <location>
        <begin position="856"/>
        <end position="873"/>
    </location>
</feature>
<dbReference type="Pfam" id="PF25579">
    <property type="entry name" value="TPR_TRIP12_N"/>
    <property type="match status" value="1"/>
</dbReference>
<feature type="compositionally biased region" description="Polar residues" evidence="7">
    <location>
        <begin position="148"/>
        <end position="162"/>
    </location>
</feature>
<dbReference type="GO" id="GO:0016607">
    <property type="term" value="C:nuclear speck"/>
    <property type="evidence" value="ECO:0007669"/>
    <property type="project" value="TreeGrafter"/>
</dbReference>
<dbReference type="InterPro" id="IPR057948">
    <property type="entry name" value="TPR_TRIP12_N"/>
</dbReference>
<feature type="region of interest" description="Disordered" evidence="7">
    <location>
        <begin position="1193"/>
        <end position="1359"/>
    </location>
</feature>
<evidence type="ECO:0000256" key="4">
    <source>
        <dbReference type="ARBA" id="ARBA00022679"/>
    </source>
</evidence>
<feature type="compositionally biased region" description="Basic and acidic residues" evidence="7">
    <location>
        <begin position="1326"/>
        <end position="1337"/>
    </location>
</feature>
<evidence type="ECO:0000256" key="5">
    <source>
        <dbReference type="ARBA" id="ARBA00022786"/>
    </source>
</evidence>
<dbReference type="PANTHER" id="PTHR45670:SF1">
    <property type="entry name" value="E3 UBIQUITIN-PROTEIN LIGASE HECTD1"/>
    <property type="match status" value="1"/>
</dbReference>
<dbReference type="InterPro" id="IPR045322">
    <property type="entry name" value="HECTD1/TRIP12-like"/>
</dbReference>
<dbReference type="SUPFAM" id="SSF56204">
    <property type="entry name" value="Hect, E3 ligase catalytic domain"/>
    <property type="match status" value="1"/>
</dbReference>
<evidence type="ECO:0000313" key="9">
    <source>
        <dbReference type="EMBL" id="KAG0261677.1"/>
    </source>
</evidence>
<name>A0A9P6U6E7_9FUNG</name>
<feature type="compositionally biased region" description="Basic and acidic residues" evidence="7">
    <location>
        <begin position="233"/>
        <end position="269"/>
    </location>
</feature>
<feature type="compositionally biased region" description="Basic and acidic residues" evidence="7">
    <location>
        <begin position="1249"/>
        <end position="1274"/>
    </location>
</feature>
<feature type="region of interest" description="Disordered" evidence="7">
    <location>
        <begin position="1"/>
        <end position="67"/>
    </location>
</feature>
<feature type="compositionally biased region" description="Polar residues" evidence="7">
    <location>
        <begin position="106"/>
        <end position="128"/>
    </location>
</feature>
<comment type="catalytic activity">
    <reaction evidence="1">
        <text>S-ubiquitinyl-[E2 ubiquitin-conjugating enzyme]-L-cysteine + [acceptor protein]-L-lysine = [E2 ubiquitin-conjugating enzyme]-L-cysteine + N(6)-ubiquitinyl-[acceptor protein]-L-lysine.</text>
        <dbReference type="EC" id="2.3.2.26"/>
    </reaction>
</comment>
<feature type="compositionally biased region" description="Polar residues" evidence="7">
    <location>
        <begin position="671"/>
        <end position="684"/>
    </location>
</feature>
<feature type="compositionally biased region" description="Acidic residues" evidence="7">
    <location>
        <begin position="270"/>
        <end position="299"/>
    </location>
</feature>
<feature type="region of interest" description="Disordered" evidence="7">
    <location>
        <begin position="80"/>
        <end position="320"/>
    </location>
</feature>
<evidence type="ECO:0000256" key="2">
    <source>
        <dbReference type="ARBA" id="ARBA00006331"/>
    </source>
</evidence>
<feature type="compositionally biased region" description="Low complexity" evidence="7">
    <location>
        <begin position="80"/>
        <end position="93"/>
    </location>
</feature>
<evidence type="ECO:0000256" key="7">
    <source>
        <dbReference type="SAM" id="MobiDB-lite"/>
    </source>
</evidence>
<dbReference type="InterPro" id="IPR016024">
    <property type="entry name" value="ARM-type_fold"/>
</dbReference>
<dbReference type="Proteomes" id="UP000726737">
    <property type="component" value="Unassembled WGS sequence"/>
</dbReference>
<feature type="active site" description="Glycyl thioester intermediate" evidence="6">
    <location>
        <position position="1940"/>
    </location>
</feature>
<feature type="compositionally biased region" description="Basic and acidic residues" evidence="7">
    <location>
        <begin position="1209"/>
        <end position="1220"/>
    </location>
</feature>
<gene>
    <name evidence="9" type="primary">UFD4</name>
    <name evidence="9" type="ORF">BG011_000773</name>
</gene>
<evidence type="ECO:0000256" key="1">
    <source>
        <dbReference type="ARBA" id="ARBA00000885"/>
    </source>
</evidence>
<evidence type="ECO:0000256" key="6">
    <source>
        <dbReference type="PROSITE-ProRule" id="PRU00104"/>
    </source>
</evidence>
<proteinExistence type="inferred from homology"/>
<dbReference type="Pfam" id="PF00632">
    <property type="entry name" value="HECT"/>
    <property type="match status" value="1"/>
</dbReference>
<keyword evidence="10" id="KW-1185">Reference proteome</keyword>
<feature type="region of interest" description="Disordered" evidence="7">
    <location>
        <begin position="851"/>
        <end position="887"/>
    </location>
</feature>
<evidence type="ECO:0000313" key="10">
    <source>
        <dbReference type="Proteomes" id="UP000726737"/>
    </source>
</evidence>
<dbReference type="SMART" id="SM00119">
    <property type="entry name" value="HECTc"/>
    <property type="match status" value="1"/>
</dbReference>
<dbReference type="PANTHER" id="PTHR45670">
    <property type="entry name" value="E3 UBIQUITIN-PROTEIN LIGASE TRIP12"/>
    <property type="match status" value="1"/>
</dbReference>
<dbReference type="GO" id="GO:0061630">
    <property type="term" value="F:ubiquitin protein ligase activity"/>
    <property type="evidence" value="ECO:0007669"/>
    <property type="project" value="UniProtKB-EC"/>
</dbReference>
<feature type="compositionally biased region" description="Acidic residues" evidence="7">
    <location>
        <begin position="1275"/>
        <end position="1290"/>
    </location>
</feature>